<protein>
    <recommendedName>
        <fullName evidence="2 9">Tryptophan--tRNA ligase</fullName>
        <ecNumber evidence="2 9">6.1.1.2</ecNumber>
    </recommendedName>
</protein>
<evidence type="ECO:0000256" key="5">
    <source>
        <dbReference type="ARBA" id="ARBA00022741"/>
    </source>
</evidence>
<dbReference type="SUPFAM" id="SSF52374">
    <property type="entry name" value="Nucleotidylyl transferase"/>
    <property type="match status" value="1"/>
</dbReference>
<keyword evidence="14" id="KW-1185">Reference proteome</keyword>
<dbReference type="eggNOG" id="arCOG01887">
    <property type="taxonomic scope" value="Archaea"/>
</dbReference>
<dbReference type="PANTHER" id="PTHR10055:SF5">
    <property type="entry name" value="TRYPTOPHAN--TRNA LIGASE"/>
    <property type="match status" value="1"/>
</dbReference>
<sequence length="373" mass="41686">MTDIDPWGDVEVADYAATMAQFGIEPIESVADRLPDNRLVRRGIVFGQRDLETVLDARDRGDPFAVMTGLMPSGVFHFGHLAVLEQVRMFQEMGAEVTLCAADIEAYATRDIPIEDARELVVEEYLLNYVALGLDLDATDFYFQSEAGNDHLVRSKLFSRYVTQNEFEATYGTADPGKLASSLTQYADILRPQAPENGGPKPTVVPVGIDQDPHVRLTRDVASRYRETAYLKPASTYHRFMRGLQGGKMSSSDPRSHIALTDGVSEAKRKIDAAKTGGRASVAEHREKGGVVEEDMVFELLAFHLVRDDDELERIRREYESGAMLSGELKQIAKDRLETFLRKHHEKREAARPEVEQYLAERESANAGFEVGT</sequence>
<evidence type="ECO:0000256" key="1">
    <source>
        <dbReference type="ARBA" id="ARBA00005594"/>
    </source>
</evidence>
<dbReference type="OrthoDB" id="371821at2157"/>
<dbReference type="Proteomes" id="UP000003751">
    <property type="component" value="Unassembled WGS sequence"/>
</dbReference>
<evidence type="ECO:0000256" key="6">
    <source>
        <dbReference type="ARBA" id="ARBA00022840"/>
    </source>
</evidence>
<organism evidence="11 13">
    <name type="scientific">Haladaptatus paucihalophilus DX253</name>
    <dbReference type="NCBI Taxonomy" id="797209"/>
    <lineage>
        <taxon>Archaea</taxon>
        <taxon>Methanobacteriati</taxon>
        <taxon>Methanobacteriota</taxon>
        <taxon>Stenosarchaea group</taxon>
        <taxon>Halobacteria</taxon>
        <taxon>Halobacteriales</taxon>
        <taxon>Haladaptataceae</taxon>
        <taxon>Haladaptatus</taxon>
    </lineage>
</organism>
<dbReference type="GO" id="GO:0004830">
    <property type="term" value="F:tryptophan-tRNA ligase activity"/>
    <property type="evidence" value="ECO:0007669"/>
    <property type="project" value="UniProtKB-UniRule"/>
</dbReference>
<dbReference type="InterPro" id="IPR002306">
    <property type="entry name" value="Trp-tRNA-ligase"/>
</dbReference>
<dbReference type="STRING" id="797209.GCA_000376445_03858"/>
<dbReference type="Proteomes" id="UP000184203">
    <property type="component" value="Unassembled WGS sequence"/>
</dbReference>
<reference evidence="14" key="3">
    <citation type="submission" date="2016-11" db="EMBL/GenBank/DDBJ databases">
        <authorList>
            <person name="Varghese N."/>
            <person name="Submissions S."/>
        </authorList>
    </citation>
    <scope>NUCLEOTIDE SEQUENCE [LARGE SCALE GENOMIC DNA]</scope>
    <source>
        <strain evidence="14">DX253</strain>
    </source>
</reference>
<keyword evidence="6 10" id="KW-0067">ATP-binding</keyword>
<dbReference type="AlphaFoldDB" id="E7QUZ5"/>
<comment type="similarity">
    <text evidence="1 10">Belongs to the class-I aminoacyl-tRNA synthetase family.</text>
</comment>
<dbReference type="NCBIfam" id="TIGR00233">
    <property type="entry name" value="trpS"/>
    <property type="match status" value="1"/>
</dbReference>
<dbReference type="Pfam" id="PF00579">
    <property type="entry name" value="tRNA-synt_1b"/>
    <property type="match status" value="1"/>
</dbReference>
<name>E7QUZ5_HALPU</name>
<dbReference type="GO" id="GO:0005737">
    <property type="term" value="C:cytoplasm"/>
    <property type="evidence" value="ECO:0007669"/>
    <property type="project" value="UniProtKB-UniRule"/>
</dbReference>
<evidence type="ECO:0000256" key="7">
    <source>
        <dbReference type="ARBA" id="ARBA00022917"/>
    </source>
</evidence>
<dbReference type="Gene3D" id="1.10.240.10">
    <property type="entry name" value="Tyrosyl-Transfer RNA Synthetase"/>
    <property type="match status" value="1"/>
</dbReference>
<dbReference type="PATRIC" id="fig|797209.4.peg.2589"/>
<keyword evidence="5 10" id="KW-0547">Nucleotide-binding</keyword>
<dbReference type="InterPro" id="IPR014729">
    <property type="entry name" value="Rossmann-like_a/b/a_fold"/>
</dbReference>
<reference evidence="11 13" key="1">
    <citation type="journal article" date="2014" name="ISME J.">
        <title>Trehalose/2-sulfotrehalose biosynthesis and glycine-betaine uptake are widely spread mechanisms for osmoadaptation in the Halobacteriales.</title>
        <authorList>
            <person name="Youssef N.H."/>
            <person name="Savage-Ashlock K.N."/>
            <person name="McCully A.L."/>
            <person name="Luedtke B."/>
            <person name="Shaw E.I."/>
            <person name="Hoff W.D."/>
            <person name="Elshahed M.S."/>
        </authorList>
    </citation>
    <scope>NUCLEOTIDE SEQUENCE [LARGE SCALE GENOMIC DNA]</scope>
    <source>
        <strain evidence="11 13">DX253</strain>
    </source>
</reference>
<dbReference type="RefSeq" id="WP_007980522.1">
    <property type="nucleotide sequence ID" value="NZ_AEMG01000013.1"/>
</dbReference>
<accession>E7QUZ5</accession>
<evidence type="ECO:0000313" key="11">
    <source>
        <dbReference type="EMBL" id="EFW91513.1"/>
    </source>
</evidence>
<dbReference type="EMBL" id="AEMG01000013">
    <property type="protein sequence ID" value="EFW91513.1"/>
    <property type="molecule type" value="Genomic_DNA"/>
</dbReference>
<dbReference type="EMBL" id="FRAN01000005">
    <property type="protein sequence ID" value="SHL26065.1"/>
    <property type="molecule type" value="Genomic_DNA"/>
</dbReference>
<dbReference type="Gene3D" id="3.40.50.620">
    <property type="entry name" value="HUPs"/>
    <property type="match status" value="1"/>
</dbReference>
<dbReference type="PANTHER" id="PTHR10055">
    <property type="entry name" value="TRYPTOPHANYL-TRNA SYNTHETASE"/>
    <property type="match status" value="1"/>
</dbReference>
<reference evidence="12" key="2">
    <citation type="submission" date="2016-11" db="EMBL/GenBank/DDBJ databases">
        <authorList>
            <person name="Jaros S."/>
            <person name="Januszkiewicz K."/>
            <person name="Wedrychowicz H."/>
        </authorList>
    </citation>
    <scope>NUCLEOTIDE SEQUENCE [LARGE SCALE GENOMIC DNA]</scope>
    <source>
        <strain evidence="12">DX253</strain>
    </source>
</reference>
<evidence type="ECO:0000256" key="9">
    <source>
        <dbReference type="NCBIfam" id="TIGR00233"/>
    </source>
</evidence>
<dbReference type="GO" id="GO:0005524">
    <property type="term" value="F:ATP binding"/>
    <property type="evidence" value="ECO:0007669"/>
    <property type="project" value="UniProtKB-KW"/>
</dbReference>
<dbReference type="PRINTS" id="PR01039">
    <property type="entry name" value="TRNASYNTHTRP"/>
</dbReference>
<keyword evidence="7 10" id="KW-0648">Protein biosynthesis</keyword>
<keyword evidence="8 10" id="KW-0030">Aminoacyl-tRNA synthetase</keyword>
<evidence type="ECO:0000313" key="14">
    <source>
        <dbReference type="Proteomes" id="UP000184203"/>
    </source>
</evidence>
<evidence type="ECO:0000256" key="8">
    <source>
        <dbReference type="ARBA" id="ARBA00023146"/>
    </source>
</evidence>
<dbReference type="EC" id="6.1.1.2" evidence="2 9"/>
<evidence type="ECO:0000313" key="12">
    <source>
        <dbReference type="EMBL" id="SHL26065.1"/>
    </source>
</evidence>
<keyword evidence="4 10" id="KW-0436">Ligase</keyword>
<evidence type="ECO:0000256" key="10">
    <source>
        <dbReference type="RuleBase" id="RU363036"/>
    </source>
</evidence>
<evidence type="ECO:0000256" key="2">
    <source>
        <dbReference type="ARBA" id="ARBA00013161"/>
    </source>
</evidence>
<dbReference type="FunFam" id="3.40.50.620:FF:000207">
    <property type="entry name" value="Tryptophan--tRNA ligase"/>
    <property type="match status" value="1"/>
</dbReference>
<evidence type="ECO:0000256" key="3">
    <source>
        <dbReference type="ARBA" id="ARBA00022490"/>
    </source>
</evidence>
<proteinExistence type="inferred from homology"/>
<dbReference type="GO" id="GO:0006436">
    <property type="term" value="P:tryptophanyl-tRNA aminoacylation"/>
    <property type="evidence" value="ECO:0007669"/>
    <property type="project" value="UniProtKB-UniRule"/>
</dbReference>
<gene>
    <name evidence="12" type="ORF">SAMN05444342_3450</name>
    <name evidence="11" type="ORF">ZOD2009_13156</name>
</gene>
<dbReference type="InterPro" id="IPR002305">
    <property type="entry name" value="aa-tRNA-synth_Ic"/>
</dbReference>
<keyword evidence="3" id="KW-0963">Cytoplasm</keyword>
<evidence type="ECO:0000313" key="13">
    <source>
        <dbReference type="Proteomes" id="UP000003751"/>
    </source>
</evidence>
<evidence type="ECO:0000256" key="4">
    <source>
        <dbReference type="ARBA" id="ARBA00022598"/>
    </source>
</evidence>